<keyword evidence="5" id="KW-1185">Reference proteome</keyword>
<evidence type="ECO:0000313" key="4">
    <source>
        <dbReference type="EMBL" id="GAA4691241.1"/>
    </source>
</evidence>
<accession>A0ABP8WKC9</accession>
<dbReference type="InterPro" id="IPR050923">
    <property type="entry name" value="Cell_Proc_Reg/RNA_Proc"/>
</dbReference>
<comment type="caution">
    <text evidence="4">The sequence shown here is derived from an EMBL/GenBank/DDBJ whole genome shotgun (WGS) entry which is preliminary data.</text>
</comment>
<dbReference type="InterPro" id="IPR008984">
    <property type="entry name" value="SMAD_FHA_dom_sf"/>
</dbReference>
<name>A0ABP8WKC9_9ACTN</name>
<proteinExistence type="predicted"/>
<dbReference type="PANTHER" id="PTHR23308">
    <property type="entry name" value="NUCLEAR INHIBITOR OF PROTEIN PHOSPHATASE-1"/>
    <property type="match status" value="1"/>
</dbReference>
<dbReference type="SMART" id="SM00240">
    <property type="entry name" value="FHA"/>
    <property type="match status" value="1"/>
</dbReference>
<dbReference type="Gene3D" id="2.60.200.20">
    <property type="match status" value="1"/>
</dbReference>
<feature type="region of interest" description="Disordered" evidence="2">
    <location>
        <begin position="75"/>
        <end position="96"/>
    </location>
</feature>
<feature type="domain" description="FHA" evidence="3">
    <location>
        <begin position="138"/>
        <end position="193"/>
    </location>
</feature>
<evidence type="ECO:0000256" key="1">
    <source>
        <dbReference type="ARBA" id="ARBA00022553"/>
    </source>
</evidence>
<sequence>MSTCPAGHETTATDYCDVCGIAMGAAPTPAPTEPSTTVESAVSGTCPNCSAVNPANALFCEACGYDFTTGSMPRPAAPPAPVAPAAPDAPSANPSPPLADKWVAEVWIDPDWYTDQKSTDPLPSPGLPLIVPLRNSSVLIGRLSRSRNITPDIDLSSDNGISRRHAQLTTDGTRWWVEDLGSSNGTYVGGNVGALPTTPLTPGQKQEVSADDRIYVGAWTRIVVRRAADGEA</sequence>
<gene>
    <name evidence="4" type="ORF">GCM10023349_02380</name>
</gene>
<dbReference type="RefSeq" id="WP_345518404.1">
    <property type="nucleotide sequence ID" value="NZ_BAABKM010000001.1"/>
</dbReference>
<dbReference type="Proteomes" id="UP001499974">
    <property type="component" value="Unassembled WGS sequence"/>
</dbReference>
<dbReference type="Pfam" id="PF00498">
    <property type="entry name" value="FHA"/>
    <property type="match status" value="1"/>
</dbReference>
<dbReference type="SUPFAM" id="SSF49879">
    <property type="entry name" value="SMAD/FHA domain"/>
    <property type="match status" value="1"/>
</dbReference>
<dbReference type="EMBL" id="BAABKM010000001">
    <property type="protein sequence ID" value="GAA4691241.1"/>
    <property type="molecule type" value="Genomic_DNA"/>
</dbReference>
<reference evidence="5" key="1">
    <citation type="journal article" date="2019" name="Int. J. Syst. Evol. Microbiol.">
        <title>The Global Catalogue of Microorganisms (GCM) 10K type strain sequencing project: providing services to taxonomists for standard genome sequencing and annotation.</title>
        <authorList>
            <consortium name="The Broad Institute Genomics Platform"/>
            <consortium name="The Broad Institute Genome Sequencing Center for Infectious Disease"/>
            <person name="Wu L."/>
            <person name="Ma J."/>
        </authorList>
    </citation>
    <scope>NUCLEOTIDE SEQUENCE [LARGE SCALE GENOMIC DNA]</scope>
    <source>
        <strain evidence="5">JCM 18531</strain>
    </source>
</reference>
<dbReference type="CDD" id="cd00060">
    <property type="entry name" value="FHA"/>
    <property type="match status" value="1"/>
</dbReference>
<feature type="compositionally biased region" description="Pro residues" evidence="2">
    <location>
        <begin position="75"/>
        <end position="84"/>
    </location>
</feature>
<evidence type="ECO:0000313" key="5">
    <source>
        <dbReference type="Proteomes" id="UP001499974"/>
    </source>
</evidence>
<dbReference type="PROSITE" id="PS50006">
    <property type="entry name" value="FHA_DOMAIN"/>
    <property type="match status" value="1"/>
</dbReference>
<evidence type="ECO:0000259" key="3">
    <source>
        <dbReference type="PROSITE" id="PS50006"/>
    </source>
</evidence>
<protein>
    <recommendedName>
        <fullName evidence="3">FHA domain-containing protein</fullName>
    </recommendedName>
</protein>
<dbReference type="InterPro" id="IPR000253">
    <property type="entry name" value="FHA_dom"/>
</dbReference>
<keyword evidence="1" id="KW-0597">Phosphoprotein</keyword>
<evidence type="ECO:0000256" key="2">
    <source>
        <dbReference type="SAM" id="MobiDB-lite"/>
    </source>
</evidence>
<organism evidence="4 5">
    <name type="scientific">Nocardioides conyzicola</name>
    <dbReference type="NCBI Taxonomy" id="1651781"/>
    <lineage>
        <taxon>Bacteria</taxon>
        <taxon>Bacillati</taxon>
        <taxon>Actinomycetota</taxon>
        <taxon>Actinomycetes</taxon>
        <taxon>Propionibacteriales</taxon>
        <taxon>Nocardioidaceae</taxon>
        <taxon>Nocardioides</taxon>
    </lineage>
</organism>